<keyword evidence="5 7" id="KW-0067">ATP-binding</keyword>
<evidence type="ECO:0000256" key="1">
    <source>
        <dbReference type="ARBA" id="ARBA00004417"/>
    </source>
</evidence>
<evidence type="ECO:0000313" key="8">
    <source>
        <dbReference type="Proteomes" id="UP000199064"/>
    </source>
</evidence>
<name>A0A1H4KFD6_9HYPH</name>
<accession>A0A1H4KFD6</accession>
<organism evidence="7 8">
    <name type="scientific">Nitratireductor aquibiodomus</name>
    <dbReference type="NCBI Taxonomy" id="204799"/>
    <lineage>
        <taxon>Bacteria</taxon>
        <taxon>Pseudomonadati</taxon>
        <taxon>Pseudomonadota</taxon>
        <taxon>Alphaproteobacteria</taxon>
        <taxon>Hyphomicrobiales</taxon>
        <taxon>Phyllobacteriaceae</taxon>
        <taxon>Nitratireductor</taxon>
    </lineage>
</organism>
<dbReference type="GO" id="GO:0015833">
    <property type="term" value="P:peptide transport"/>
    <property type="evidence" value="ECO:0007669"/>
    <property type="project" value="InterPro"/>
</dbReference>
<comment type="similarity">
    <text evidence="2">Belongs to the ABC transporter superfamily.</text>
</comment>
<dbReference type="PANTHER" id="PTHR43776:SF7">
    <property type="entry name" value="D,D-DIPEPTIDE TRANSPORT ATP-BINDING PROTEIN DDPF-RELATED"/>
    <property type="match status" value="1"/>
</dbReference>
<dbReference type="NCBIfam" id="TIGR01727">
    <property type="entry name" value="oligo_HPY"/>
    <property type="match status" value="1"/>
</dbReference>
<dbReference type="FunFam" id="3.40.50.300:FF:000016">
    <property type="entry name" value="Oligopeptide ABC transporter ATP-binding component"/>
    <property type="match status" value="1"/>
</dbReference>
<dbReference type="GO" id="GO:0005886">
    <property type="term" value="C:plasma membrane"/>
    <property type="evidence" value="ECO:0007669"/>
    <property type="project" value="UniProtKB-SubCell"/>
</dbReference>
<gene>
    <name evidence="7" type="ORF">SAMN05216452_2200</name>
</gene>
<protein>
    <submittedName>
        <fullName evidence="7">Oligopeptide/dipeptide ABC transporter, ATP-binding protein, C-terminal domain-containing protein</fullName>
    </submittedName>
</protein>
<dbReference type="GO" id="GO:0055085">
    <property type="term" value="P:transmembrane transport"/>
    <property type="evidence" value="ECO:0007669"/>
    <property type="project" value="UniProtKB-ARBA"/>
</dbReference>
<dbReference type="SMART" id="SM00382">
    <property type="entry name" value="AAA"/>
    <property type="match status" value="1"/>
</dbReference>
<dbReference type="InterPro" id="IPR003593">
    <property type="entry name" value="AAA+_ATPase"/>
</dbReference>
<dbReference type="EMBL" id="FNSL01000001">
    <property type="protein sequence ID" value="SEB57103.1"/>
    <property type="molecule type" value="Genomic_DNA"/>
</dbReference>
<dbReference type="InterPro" id="IPR013563">
    <property type="entry name" value="Oligopep_ABC_C"/>
</dbReference>
<evidence type="ECO:0000259" key="6">
    <source>
        <dbReference type="PROSITE" id="PS50893"/>
    </source>
</evidence>
<keyword evidence="3" id="KW-0813">Transport</keyword>
<dbReference type="RefSeq" id="WP_090328838.1">
    <property type="nucleotide sequence ID" value="NZ_FNSL01000001.1"/>
</dbReference>
<dbReference type="SUPFAM" id="SSF52540">
    <property type="entry name" value="P-loop containing nucleoside triphosphate hydrolases"/>
    <property type="match status" value="1"/>
</dbReference>
<dbReference type="InterPro" id="IPR050319">
    <property type="entry name" value="ABC_transp_ATP-bind"/>
</dbReference>
<dbReference type="Proteomes" id="UP000199064">
    <property type="component" value="Unassembled WGS sequence"/>
</dbReference>
<dbReference type="PROSITE" id="PS00211">
    <property type="entry name" value="ABC_TRANSPORTER_1"/>
    <property type="match status" value="1"/>
</dbReference>
<evidence type="ECO:0000256" key="4">
    <source>
        <dbReference type="ARBA" id="ARBA00022741"/>
    </source>
</evidence>
<sequence>MKNAESHLIEARNLVKVFGKPPGPLNRAPQVHAVSNVSLAVRTGETFAIVGESGCGKSTLGRLLLRLLEPTSGEVFFEGRNISDIPQGALRTLRRDMQIVFQDPFASLNPRMTVGQIVAEPIRLHRVARGREVRDRVDDLLRTVGLRPDFADRYPHEFSGGQRQRIGIARALASGPKLVIGDEPVSALDVSIQAQVVNLLEELKEKLGLTLVIVAHDLAVVRHMSDRVAVMYLGETVEIADVDALYETPLHPYTQALLEAVPAVTPSTRRKRELLTSDVPSPTAPPSGCRFHTRCPHARPACSQSSPALETVQDGRQVACHFWRDIAAAGASPLASQLTQSPALTARLDLFRERQAARLGHAR</sequence>
<evidence type="ECO:0000256" key="5">
    <source>
        <dbReference type="ARBA" id="ARBA00022840"/>
    </source>
</evidence>
<reference evidence="8" key="1">
    <citation type="submission" date="2016-10" db="EMBL/GenBank/DDBJ databases">
        <authorList>
            <person name="Varghese N."/>
            <person name="Submissions S."/>
        </authorList>
    </citation>
    <scope>NUCLEOTIDE SEQUENCE [LARGE SCALE GENOMIC DNA]</scope>
    <source>
        <strain evidence="8">ES.061</strain>
    </source>
</reference>
<comment type="subcellular location">
    <subcellularLocation>
        <location evidence="1">Cell inner membrane</location>
        <topology evidence="1">Peripheral membrane protein</topology>
    </subcellularLocation>
</comment>
<keyword evidence="8" id="KW-1185">Reference proteome</keyword>
<dbReference type="InterPro" id="IPR017871">
    <property type="entry name" value="ABC_transporter-like_CS"/>
</dbReference>
<dbReference type="GO" id="GO:0005524">
    <property type="term" value="F:ATP binding"/>
    <property type="evidence" value="ECO:0007669"/>
    <property type="project" value="UniProtKB-KW"/>
</dbReference>
<dbReference type="Pfam" id="PF00005">
    <property type="entry name" value="ABC_tran"/>
    <property type="match status" value="1"/>
</dbReference>
<dbReference type="Gene3D" id="3.40.50.300">
    <property type="entry name" value="P-loop containing nucleotide triphosphate hydrolases"/>
    <property type="match status" value="1"/>
</dbReference>
<evidence type="ECO:0000256" key="3">
    <source>
        <dbReference type="ARBA" id="ARBA00022448"/>
    </source>
</evidence>
<evidence type="ECO:0000313" key="7">
    <source>
        <dbReference type="EMBL" id="SEB57103.1"/>
    </source>
</evidence>
<proteinExistence type="inferred from homology"/>
<dbReference type="CDD" id="cd03257">
    <property type="entry name" value="ABC_NikE_OppD_transporters"/>
    <property type="match status" value="1"/>
</dbReference>
<dbReference type="AlphaFoldDB" id="A0A1H4KFD6"/>
<keyword evidence="4" id="KW-0547">Nucleotide-binding</keyword>
<dbReference type="PROSITE" id="PS50893">
    <property type="entry name" value="ABC_TRANSPORTER_2"/>
    <property type="match status" value="1"/>
</dbReference>
<dbReference type="InterPro" id="IPR003439">
    <property type="entry name" value="ABC_transporter-like_ATP-bd"/>
</dbReference>
<evidence type="ECO:0000256" key="2">
    <source>
        <dbReference type="ARBA" id="ARBA00005417"/>
    </source>
</evidence>
<feature type="domain" description="ABC transporter" evidence="6">
    <location>
        <begin position="9"/>
        <end position="258"/>
    </location>
</feature>
<dbReference type="GO" id="GO:0016887">
    <property type="term" value="F:ATP hydrolysis activity"/>
    <property type="evidence" value="ECO:0007669"/>
    <property type="project" value="InterPro"/>
</dbReference>
<dbReference type="PANTHER" id="PTHR43776">
    <property type="entry name" value="TRANSPORT ATP-BINDING PROTEIN"/>
    <property type="match status" value="1"/>
</dbReference>
<dbReference type="InterPro" id="IPR027417">
    <property type="entry name" value="P-loop_NTPase"/>
</dbReference>
<dbReference type="Pfam" id="PF08352">
    <property type="entry name" value="oligo_HPY"/>
    <property type="match status" value="1"/>
</dbReference>